<feature type="non-terminal residue" evidence="1">
    <location>
        <position position="1"/>
    </location>
</feature>
<dbReference type="EMBL" id="LAZR01046315">
    <property type="protein sequence ID" value="KKK96825.1"/>
    <property type="molecule type" value="Genomic_DNA"/>
</dbReference>
<reference evidence="1" key="1">
    <citation type="journal article" date="2015" name="Nature">
        <title>Complex archaea that bridge the gap between prokaryotes and eukaryotes.</title>
        <authorList>
            <person name="Spang A."/>
            <person name="Saw J.H."/>
            <person name="Jorgensen S.L."/>
            <person name="Zaremba-Niedzwiedzka K."/>
            <person name="Martijn J."/>
            <person name="Lind A.E."/>
            <person name="van Eijk R."/>
            <person name="Schleper C."/>
            <person name="Guy L."/>
            <person name="Ettema T.J."/>
        </authorList>
    </citation>
    <scope>NUCLEOTIDE SEQUENCE</scope>
</reference>
<dbReference type="AlphaFoldDB" id="A0A0F9AEW2"/>
<proteinExistence type="predicted"/>
<evidence type="ECO:0000313" key="1">
    <source>
        <dbReference type="EMBL" id="KKK96825.1"/>
    </source>
</evidence>
<accession>A0A0F9AEW2</accession>
<organism evidence="1">
    <name type="scientific">marine sediment metagenome</name>
    <dbReference type="NCBI Taxonomy" id="412755"/>
    <lineage>
        <taxon>unclassified sequences</taxon>
        <taxon>metagenomes</taxon>
        <taxon>ecological metagenomes</taxon>
    </lineage>
</organism>
<protein>
    <submittedName>
        <fullName evidence="1">Uncharacterized protein</fullName>
    </submittedName>
</protein>
<comment type="caution">
    <text evidence="1">The sequence shown here is derived from an EMBL/GenBank/DDBJ whole genome shotgun (WGS) entry which is preliminary data.</text>
</comment>
<name>A0A0F9AEW2_9ZZZZ</name>
<gene>
    <name evidence="1" type="ORF">LCGC14_2658910</name>
</gene>
<sequence length="167" mass="20051">SRANMRILSLLQQMREKKVFIILILPCVYDLDKNVILSLCDLFIHTYREPFGRRGNYNVYDSEGLKKLWLFARQGRHYSYKITRPIYKGRFSKVFPLDYNLYRKKKISTLESFRKRETRIPGDQYSRNEERNKIIKKLYDKGTKAEDIGNLVNLTKPAIYKILKKFK</sequence>